<dbReference type="InterPro" id="IPR005467">
    <property type="entry name" value="His_kinase_dom"/>
</dbReference>
<dbReference type="InterPro" id="IPR036890">
    <property type="entry name" value="HATPase_C_sf"/>
</dbReference>
<evidence type="ECO:0000259" key="7">
    <source>
        <dbReference type="PROSITE" id="PS50112"/>
    </source>
</evidence>
<protein>
    <submittedName>
        <fullName evidence="9">PAS domain-containing sensor histidine kinase</fullName>
    </submittedName>
</protein>
<proteinExistence type="predicted"/>
<name>A0A9X1RWD6_9BURK</name>
<evidence type="ECO:0000256" key="5">
    <source>
        <dbReference type="SAM" id="Phobius"/>
    </source>
</evidence>
<keyword evidence="5" id="KW-0472">Membrane</keyword>
<feature type="domain" description="PAS" evidence="7">
    <location>
        <begin position="354"/>
        <end position="398"/>
    </location>
</feature>
<sequence length="716" mass="76021">MSTGANPPGNAARGTARRRLLRLSRIGQPAMAATLAFVIAFALAGVVAAFVALQWQTAAEQRFARRAAALRETVEQALIADEALLRGARGWLAQAGAADPEGWQHYVSGIDLENSRAAVVGLGYFALPSGVQNATPAQPGTATLWAGLTAMPNTAPRSAFGQSAASEAARRYAVQTGNAGLAAEPAADNAPPQLMLYLPAYVPQTVPQAVPSAAAAPAASPAQRPFSGFAVASLDPQRLFEPILAAQPDLALDVHAGQPAVELYRSAPTEAAEVTPGTRFEHIDNLAFGGATLTLDASTDGSPLLTGAATCAAAILLAGAVIASLCAVLAYRLARAQAACALAPEPAEGGADLNEARMMGIIRSSMEAIITVDETQRIVIFNPAAEFVFGLSAMEAIGSPLSRFIPARFRAAHERHVEQFGATGVTERQMGHQQRVLFGLRANGEEFPIEASISQIRDTSGKLYTVMLRDITERLRAENSLKRSREELRELSANLQNVREAEKTRIARELHDDLGQQLTALKIDVSALENRLRGAIDSDSAERLAGMRKLIDSTVKAVRRIAADLRPVMLDDLGLVPAIEWLANDFTNRYGIAVQRHIHTGNAAFSSPAATALFRIVQEALTNVARHAEASVVVLTLEVDGQHCTLRIVDNGHGALANPGNSPERTRHDKSFGLLGIRERVHMFNGTVEIDTAPGEGFAIAITFELDALQSEETAS</sequence>
<dbReference type="PANTHER" id="PTHR24421:SF59">
    <property type="entry name" value="OXYGEN SENSOR HISTIDINE KINASE NREB"/>
    <property type="match status" value="1"/>
</dbReference>
<evidence type="ECO:0000313" key="10">
    <source>
        <dbReference type="Proteomes" id="UP001139308"/>
    </source>
</evidence>
<dbReference type="EMBL" id="JAKLJA010000023">
    <property type="protein sequence ID" value="MCG5076264.1"/>
    <property type="molecule type" value="Genomic_DNA"/>
</dbReference>
<dbReference type="PROSITE" id="PS50112">
    <property type="entry name" value="PAS"/>
    <property type="match status" value="1"/>
</dbReference>
<dbReference type="Gene3D" id="1.20.5.1930">
    <property type="match status" value="1"/>
</dbReference>
<gene>
    <name evidence="9" type="ORF">L5014_23290</name>
</gene>
<dbReference type="Pfam" id="PF08448">
    <property type="entry name" value="PAS_4"/>
    <property type="match status" value="1"/>
</dbReference>
<keyword evidence="3" id="KW-0902">Two-component regulatory system</keyword>
<dbReference type="GO" id="GO:0046983">
    <property type="term" value="F:protein dimerization activity"/>
    <property type="evidence" value="ECO:0007669"/>
    <property type="project" value="InterPro"/>
</dbReference>
<dbReference type="Gene3D" id="3.30.450.20">
    <property type="entry name" value="PAS domain"/>
    <property type="match status" value="1"/>
</dbReference>
<dbReference type="InterPro" id="IPR013656">
    <property type="entry name" value="PAS_4"/>
</dbReference>
<dbReference type="InterPro" id="IPR000700">
    <property type="entry name" value="PAS-assoc_C"/>
</dbReference>
<evidence type="ECO:0000256" key="3">
    <source>
        <dbReference type="ARBA" id="ARBA00023012"/>
    </source>
</evidence>
<dbReference type="PANTHER" id="PTHR24421">
    <property type="entry name" value="NITRATE/NITRITE SENSOR PROTEIN NARX-RELATED"/>
    <property type="match status" value="1"/>
</dbReference>
<dbReference type="CDD" id="cd00130">
    <property type="entry name" value="PAS"/>
    <property type="match status" value="1"/>
</dbReference>
<dbReference type="Pfam" id="PF07730">
    <property type="entry name" value="HisKA_3"/>
    <property type="match status" value="1"/>
</dbReference>
<dbReference type="SUPFAM" id="SSF55874">
    <property type="entry name" value="ATPase domain of HSP90 chaperone/DNA topoisomerase II/histidine kinase"/>
    <property type="match status" value="1"/>
</dbReference>
<comment type="caution">
    <text evidence="9">The sequence shown here is derived from an EMBL/GenBank/DDBJ whole genome shotgun (WGS) entry which is preliminary data.</text>
</comment>
<evidence type="ECO:0000256" key="1">
    <source>
        <dbReference type="ARBA" id="ARBA00022679"/>
    </source>
</evidence>
<reference evidence="9" key="1">
    <citation type="submission" date="2022-01" db="EMBL/GenBank/DDBJ databases">
        <title>Genome sequence and assembly of Parabukholderia sp. RG36.</title>
        <authorList>
            <person name="Chhetri G."/>
        </authorList>
    </citation>
    <scope>NUCLEOTIDE SEQUENCE</scope>
    <source>
        <strain evidence="9">RG36</strain>
    </source>
</reference>
<dbReference type="InterPro" id="IPR011712">
    <property type="entry name" value="Sig_transdc_His_kin_sub3_dim/P"/>
</dbReference>
<feature type="domain" description="PAC" evidence="8">
    <location>
        <begin position="430"/>
        <end position="483"/>
    </location>
</feature>
<feature type="domain" description="Histidine kinase" evidence="6">
    <location>
        <begin position="509"/>
        <end position="708"/>
    </location>
</feature>
<keyword evidence="5" id="KW-0812">Transmembrane</keyword>
<keyword evidence="10" id="KW-1185">Reference proteome</keyword>
<keyword evidence="2 9" id="KW-0418">Kinase</keyword>
<dbReference type="RefSeq" id="WP_238466107.1">
    <property type="nucleotide sequence ID" value="NZ_JAKLJA010000023.1"/>
</dbReference>
<keyword evidence="4" id="KW-0175">Coiled coil</keyword>
<dbReference type="InterPro" id="IPR003594">
    <property type="entry name" value="HATPase_dom"/>
</dbReference>
<dbReference type="Gene3D" id="3.30.565.10">
    <property type="entry name" value="Histidine kinase-like ATPase, C-terminal domain"/>
    <property type="match status" value="1"/>
</dbReference>
<dbReference type="NCBIfam" id="TIGR00229">
    <property type="entry name" value="sensory_box"/>
    <property type="match status" value="1"/>
</dbReference>
<evidence type="ECO:0000256" key="2">
    <source>
        <dbReference type="ARBA" id="ARBA00022777"/>
    </source>
</evidence>
<dbReference type="InterPro" id="IPR000014">
    <property type="entry name" value="PAS"/>
</dbReference>
<dbReference type="GO" id="GO:0016020">
    <property type="term" value="C:membrane"/>
    <property type="evidence" value="ECO:0007669"/>
    <property type="project" value="InterPro"/>
</dbReference>
<accession>A0A9X1RWD6</accession>
<dbReference type="SMART" id="SM00091">
    <property type="entry name" value="PAS"/>
    <property type="match status" value="1"/>
</dbReference>
<dbReference type="Proteomes" id="UP001139308">
    <property type="component" value="Unassembled WGS sequence"/>
</dbReference>
<evidence type="ECO:0000259" key="6">
    <source>
        <dbReference type="PROSITE" id="PS50109"/>
    </source>
</evidence>
<evidence type="ECO:0000313" key="9">
    <source>
        <dbReference type="EMBL" id="MCG5076264.1"/>
    </source>
</evidence>
<feature type="transmembrane region" description="Helical" evidence="5">
    <location>
        <begin position="30"/>
        <end position="53"/>
    </location>
</feature>
<dbReference type="GO" id="GO:0000155">
    <property type="term" value="F:phosphorelay sensor kinase activity"/>
    <property type="evidence" value="ECO:0007669"/>
    <property type="project" value="InterPro"/>
</dbReference>
<dbReference type="Pfam" id="PF02518">
    <property type="entry name" value="HATPase_c"/>
    <property type="match status" value="1"/>
</dbReference>
<evidence type="ECO:0000256" key="4">
    <source>
        <dbReference type="SAM" id="Coils"/>
    </source>
</evidence>
<dbReference type="InterPro" id="IPR050482">
    <property type="entry name" value="Sensor_HK_TwoCompSys"/>
</dbReference>
<keyword evidence="5" id="KW-1133">Transmembrane helix</keyword>
<keyword evidence="1" id="KW-0808">Transferase</keyword>
<dbReference type="InterPro" id="IPR035965">
    <property type="entry name" value="PAS-like_dom_sf"/>
</dbReference>
<organism evidence="9 10">
    <name type="scientific">Paraburkholderia tagetis</name>
    <dbReference type="NCBI Taxonomy" id="2913261"/>
    <lineage>
        <taxon>Bacteria</taxon>
        <taxon>Pseudomonadati</taxon>
        <taxon>Pseudomonadota</taxon>
        <taxon>Betaproteobacteria</taxon>
        <taxon>Burkholderiales</taxon>
        <taxon>Burkholderiaceae</taxon>
        <taxon>Paraburkholderia</taxon>
    </lineage>
</organism>
<dbReference type="PROSITE" id="PS50109">
    <property type="entry name" value="HIS_KIN"/>
    <property type="match status" value="1"/>
</dbReference>
<feature type="coiled-coil region" evidence="4">
    <location>
        <begin position="474"/>
        <end position="531"/>
    </location>
</feature>
<dbReference type="AlphaFoldDB" id="A0A9X1RWD6"/>
<dbReference type="SUPFAM" id="SSF55785">
    <property type="entry name" value="PYP-like sensor domain (PAS domain)"/>
    <property type="match status" value="1"/>
</dbReference>
<feature type="transmembrane region" description="Helical" evidence="5">
    <location>
        <begin position="304"/>
        <end position="331"/>
    </location>
</feature>
<dbReference type="CDD" id="cd16917">
    <property type="entry name" value="HATPase_UhpB-NarQ-NarX-like"/>
    <property type="match status" value="1"/>
</dbReference>
<dbReference type="PROSITE" id="PS50113">
    <property type="entry name" value="PAC"/>
    <property type="match status" value="1"/>
</dbReference>
<evidence type="ECO:0000259" key="8">
    <source>
        <dbReference type="PROSITE" id="PS50113"/>
    </source>
</evidence>